<comment type="caution">
    <text evidence="1">The sequence shown here is derived from an EMBL/GenBank/DDBJ whole genome shotgun (WGS) entry which is preliminary data.</text>
</comment>
<dbReference type="RefSeq" id="WP_113760760.1">
    <property type="nucleotide sequence ID" value="NZ_CP040530.1"/>
</dbReference>
<name>A0A6I0TA37_BACT4</name>
<evidence type="ECO:0000313" key="1">
    <source>
        <dbReference type="EMBL" id="KAB4475362.1"/>
    </source>
</evidence>
<dbReference type="EMBL" id="WCRY01000027">
    <property type="protein sequence ID" value="KAB4475362.1"/>
    <property type="molecule type" value="Genomic_DNA"/>
</dbReference>
<dbReference type="GeneID" id="96090673"/>
<dbReference type="Proteomes" id="UP000436858">
    <property type="component" value="Unassembled WGS sequence"/>
</dbReference>
<accession>A0A6I0TA37</accession>
<protein>
    <submittedName>
        <fullName evidence="1">Uncharacterized protein</fullName>
    </submittedName>
</protein>
<dbReference type="AlphaFoldDB" id="A0A6I0TA37"/>
<organism evidence="1 2">
    <name type="scientific">Bacteroides thetaiotaomicron</name>
    <dbReference type="NCBI Taxonomy" id="818"/>
    <lineage>
        <taxon>Bacteria</taxon>
        <taxon>Pseudomonadati</taxon>
        <taxon>Bacteroidota</taxon>
        <taxon>Bacteroidia</taxon>
        <taxon>Bacteroidales</taxon>
        <taxon>Bacteroidaceae</taxon>
        <taxon>Bacteroides</taxon>
    </lineage>
</organism>
<sequence>MLYYKRLTRGTFDLSCCSTEKGVYELD</sequence>
<reference evidence="1 2" key="1">
    <citation type="journal article" date="2019" name="Nat. Med.">
        <title>A library of human gut bacterial isolates paired with longitudinal multiomics data enables mechanistic microbiome research.</title>
        <authorList>
            <person name="Poyet M."/>
            <person name="Groussin M."/>
            <person name="Gibbons S.M."/>
            <person name="Avila-Pacheco J."/>
            <person name="Jiang X."/>
            <person name="Kearney S.M."/>
            <person name="Perrotta A.R."/>
            <person name="Berdy B."/>
            <person name="Zhao S."/>
            <person name="Lieberman T.D."/>
            <person name="Swanson P.K."/>
            <person name="Smith M."/>
            <person name="Roesemann S."/>
            <person name="Alexander J.E."/>
            <person name="Rich S.A."/>
            <person name="Livny J."/>
            <person name="Vlamakis H."/>
            <person name="Clish C."/>
            <person name="Bullock K."/>
            <person name="Deik A."/>
            <person name="Scott J."/>
            <person name="Pierce K.A."/>
            <person name="Xavier R.J."/>
            <person name="Alm E.J."/>
        </authorList>
    </citation>
    <scope>NUCLEOTIDE SEQUENCE [LARGE SCALE GENOMIC DNA]</scope>
    <source>
        <strain evidence="1 2">BIOML-A162</strain>
    </source>
</reference>
<evidence type="ECO:0000313" key="2">
    <source>
        <dbReference type="Proteomes" id="UP000436858"/>
    </source>
</evidence>
<gene>
    <name evidence="1" type="ORF">GAN91_22010</name>
</gene>
<proteinExistence type="predicted"/>